<dbReference type="PROSITE" id="PS51375">
    <property type="entry name" value="PPR"/>
    <property type="match status" value="1"/>
</dbReference>
<feature type="compositionally biased region" description="Polar residues" evidence="7">
    <location>
        <begin position="79"/>
        <end position="104"/>
    </location>
</feature>
<evidence type="ECO:0000256" key="1">
    <source>
        <dbReference type="ARBA" id="ARBA00004173"/>
    </source>
</evidence>
<evidence type="ECO:0000256" key="2">
    <source>
        <dbReference type="ARBA" id="ARBA00006643"/>
    </source>
</evidence>
<accession>A0A5N5GYJ3</accession>
<organism evidence="9 10">
    <name type="scientific">Pyrus ussuriensis x Pyrus communis</name>
    <dbReference type="NCBI Taxonomy" id="2448454"/>
    <lineage>
        <taxon>Eukaryota</taxon>
        <taxon>Viridiplantae</taxon>
        <taxon>Streptophyta</taxon>
        <taxon>Embryophyta</taxon>
        <taxon>Tracheophyta</taxon>
        <taxon>Spermatophyta</taxon>
        <taxon>Magnoliopsida</taxon>
        <taxon>eudicotyledons</taxon>
        <taxon>Gunneridae</taxon>
        <taxon>Pentapetalae</taxon>
        <taxon>rosids</taxon>
        <taxon>fabids</taxon>
        <taxon>Rosales</taxon>
        <taxon>Rosaceae</taxon>
        <taxon>Amygdaloideae</taxon>
        <taxon>Maleae</taxon>
        <taxon>Pyrus</taxon>
    </lineage>
</organism>
<dbReference type="InterPro" id="IPR046960">
    <property type="entry name" value="PPR_At4g14850-like_plant"/>
</dbReference>
<dbReference type="Proteomes" id="UP000327157">
    <property type="component" value="Unassembled WGS sequence"/>
</dbReference>
<keyword evidence="4" id="KW-0809">Transit peptide</keyword>
<comment type="caution">
    <text evidence="9">The sequence shown here is derived from an EMBL/GenBank/DDBJ whole genome shotgun (WGS) entry which is preliminary data.</text>
</comment>
<evidence type="ECO:0000256" key="3">
    <source>
        <dbReference type="ARBA" id="ARBA00022737"/>
    </source>
</evidence>
<evidence type="ECO:0000256" key="6">
    <source>
        <dbReference type="PROSITE-ProRule" id="PRU00708"/>
    </source>
</evidence>
<dbReference type="OrthoDB" id="1932290at2759"/>
<reference evidence="9 10" key="1">
    <citation type="submission" date="2019-09" db="EMBL/GenBank/DDBJ databases">
        <authorList>
            <person name="Ou C."/>
        </authorList>
    </citation>
    <scope>NUCLEOTIDE SEQUENCE [LARGE SCALE GENOMIC DNA]</scope>
    <source>
        <strain evidence="9">S2</strain>
        <tissue evidence="9">Leaf</tissue>
    </source>
</reference>
<dbReference type="PANTHER" id="PTHR47926:SF388">
    <property type="entry name" value="DYW DOMAIN-CONTAINING PROTEIN"/>
    <property type="match status" value="1"/>
</dbReference>
<dbReference type="GO" id="GO:0003723">
    <property type="term" value="F:RNA binding"/>
    <property type="evidence" value="ECO:0007669"/>
    <property type="project" value="InterPro"/>
</dbReference>
<dbReference type="EMBL" id="SMOL01000332">
    <property type="protein sequence ID" value="KAB2620408.1"/>
    <property type="molecule type" value="Genomic_DNA"/>
</dbReference>
<feature type="compositionally biased region" description="Low complexity" evidence="7">
    <location>
        <begin position="116"/>
        <end position="127"/>
    </location>
</feature>
<evidence type="ECO:0000313" key="9">
    <source>
        <dbReference type="EMBL" id="KAB2620408.1"/>
    </source>
</evidence>
<reference evidence="9 10" key="2">
    <citation type="submission" date="2019-11" db="EMBL/GenBank/DDBJ databases">
        <title>A de novo genome assembly of a pear dwarfing rootstock.</title>
        <authorList>
            <person name="Wang F."/>
            <person name="Wang J."/>
            <person name="Li S."/>
            <person name="Zhang Y."/>
            <person name="Fang M."/>
            <person name="Ma L."/>
            <person name="Zhao Y."/>
            <person name="Jiang S."/>
        </authorList>
    </citation>
    <scope>NUCLEOTIDE SEQUENCE [LARGE SCALE GENOMIC DNA]</scope>
    <source>
        <strain evidence="9">S2</strain>
        <tissue evidence="9">Leaf</tissue>
    </source>
</reference>
<keyword evidence="10" id="KW-1185">Reference proteome</keyword>
<dbReference type="Pfam" id="PF14432">
    <property type="entry name" value="DYW_deaminase"/>
    <property type="match status" value="1"/>
</dbReference>
<dbReference type="GO" id="GO:0008270">
    <property type="term" value="F:zinc ion binding"/>
    <property type="evidence" value="ECO:0007669"/>
    <property type="project" value="InterPro"/>
</dbReference>
<dbReference type="AlphaFoldDB" id="A0A5N5GYJ3"/>
<keyword evidence="5" id="KW-0496">Mitochondrion</keyword>
<feature type="compositionally biased region" description="Low complexity" evidence="7">
    <location>
        <begin position="315"/>
        <end position="326"/>
    </location>
</feature>
<dbReference type="InterPro" id="IPR032867">
    <property type="entry name" value="DYW_dom"/>
</dbReference>
<keyword evidence="3" id="KW-0677">Repeat</keyword>
<name>A0A5N5GYJ3_9ROSA</name>
<dbReference type="GO" id="GO:0009451">
    <property type="term" value="P:RNA modification"/>
    <property type="evidence" value="ECO:0007669"/>
    <property type="project" value="InterPro"/>
</dbReference>
<dbReference type="Pfam" id="PF01535">
    <property type="entry name" value="PPR"/>
    <property type="match status" value="4"/>
</dbReference>
<gene>
    <name evidence="9" type="ORF">D8674_039351</name>
</gene>
<feature type="domain" description="DYW" evidence="8">
    <location>
        <begin position="628"/>
        <end position="720"/>
    </location>
</feature>
<dbReference type="PANTHER" id="PTHR47926">
    <property type="entry name" value="PENTATRICOPEPTIDE REPEAT-CONTAINING PROTEIN"/>
    <property type="match status" value="1"/>
</dbReference>
<evidence type="ECO:0000256" key="5">
    <source>
        <dbReference type="ARBA" id="ARBA00023128"/>
    </source>
</evidence>
<feature type="region of interest" description="Disordered" evidence="7">
    <location>
        <begin position="258"/>
        <end position="327"/>
    </location>
</feature>
<dbReference type="NCBIfam" id="TIGR00756">
    <property type="entry name" value="PPR"/>
    <property type="match status" value="2"/>
</dbReference>
<feature type="region of interest" description="Disordered" evidence="7">
    <location>
        <begin position="69"/>
        <end position="187"/>
    </location>
</feature>
<evidence type="ECO:0000259" key="8">
    <source>
        <dbReference type="Pfam" id="PF14432"/>
    </source>
</evidence>
<feature type="repeat" description="PPR" evidence="6">
    <location>
        <begin position="391"/>
        <end position="425"/>
    </location>
</feature>
<feature type="compositionally biased region" description="Polar residues" evidence="7">
    <location>
        <begin position="133"/>
        <end position="149"/>
    </location>
</feature>
<evidence type="ECO:0000313" key="10">
    <source>
        <dbReference type="Proteomes" id="UP000327157"/>
    </source>
</evidence>
<proteinExistence type="inferred from homology"/>
<comment type="similarity">
    <text evidence="2">Belongs to the PPR family. PCMP-H subfamily.</text>
</comment>
<dbReference type="InterPro" id="IPR011990">
    <property type="entry name" value="TPR-like_helical_dom_sf"/>
</dbReference>
<feature type="compositionally biased region" description="Polar residues" evidence="7">
    <location>
        <begin position="263"/>
        <end position="293"/>
    </location>
</feature>
<feature type="compositionally biased region" description="Basic and acidic residues" evidence="7">
    <location>
        <begin position="69"/>
        <end position="78"/>
    </location>
</feature>
<dbReference type="FunFam" id="1.25.40.10:FF:000503">
    <property type="entry name" value="Pentatricopeptide repeat-containing protein, mitochondrial"/>
    <property type="match status" value="1"/>
</dbReference>
<dbReference type="GO" id="GO:0005739">
    <property type="term" value="C:mitochondrion"/>
    <property type="evidence" value="ECO:0007669"/>
    <property type="project" value="UniProtKB-SubCell"/>
</dbReference>
<dbReference type="InterPro" id="IPR002885">
    <property type="entry name" value="PPR_rpt"/>
</dbReference>
<evidence type="ECO:0000256" key="7">
    <source>
        <dbReference type="SAM" id="MobiDB-lite"/>
    </source>
</evidence>
<comment type="subcellular location">
    <subcellularLocation>
        <location evidence="1">Mitochondrion</location>
    </subcellularLocation>
</comment>
<dbReference type="Gene3D" id="1.25.40.10">
    <property type="entry name" value="Tetratricopeptide repeat domain"/>
    <property type="match status" value="1"/>
</dbReference>
<protein>
    <submittedName>
        <fullName evidence="9">Pentatricopeptide repeat-containing protein</fullName>
    </submittedName>
</protein>
<evidence type="ECO:0000256" key="4">
    <source>
        <dbReference type="ARBA" id="ARBA00022946"/>
    </source>
</evidence>
<sequence>MWKRVVQAPSAQVRTLASQRSSCLEHSFRLLILSPSSSSMTLFQRSSLSSTHATFTSCSSASAFMGHEHEEFEAEHQSRINTSKQSGTDTGYYSQNSGQLQQKLNGACTDGSWDPQQSSNQYSQSNNGPFWRSTGNEFLNDPVQQNGNFSGYYGHENRGLQKTPKLHGKDLGNGNIQNSYVPGKEPSIEVRQNLDCYKSQGNPGSQGNPNQNFMQSYAQHQQNTNGYSELHQPNPSYGQHQQNSSYGYVQYQQQPSYRQYQQNPSHGQYQQNPSHGQYQQSPHAGQYPTNSDAFENMIVDSHAGSESKSEGQLIEASENSPSSSSLEELDRFCKEGKVKEAVDILGLLEKQHVHVDLLLYLRLMQACGEAKALEEAKVVHDNITRLLPTLNVSTYNKILEMYSKCGSMDNAFLVFNKMPNRNLTSWDIMITWFAKNGLGEDAIDLFTQFKKAGLKPDGQLFIGVLYACSVVGDINEGLLHFESMSKDYAIVPNMDHYVSVIDMLGSTGYLEEALEFIEKMPLEPNVDVWKTLMNHCRVHGQLEPGDRCAELIEQLDPSCLDEQSKAGLIPVKESDLVKEKEKKKIAAQNLLEVRGRVHEYRAGDKSHPENDVIYAQLRGLREQMKEAGYIPETRFVLHDIDQEGKEDALLAHSERLALAHGLISSSARSTIRVIKNLRVCGDCHNALKIISKIVGRELIMRDAKRFHHFKDGLCSCRDYW</sequence>